<sequence length="1572" mass="172448">MPPSAEARPSGPPAVDSKHTEVEELSEVGGCVSDQDAASLVGTSLKSPTPAGDAQNTTAPLLEAMAESKKSQIPPAGAVIELNSRNDASKESSEQPSEVTSPPTQPMDDLSLSSKRAASSIPSLTVYTNADPTSSPPPPPLKDNTYIDPTPKTPQGPLSPIRTPTFAHKDLPDVPRDVQTIDKGEDRAGVAGEGRKSEDSQSEIQSIMEQFADETTSLGKEEIMSPRLELAARPPFPPRKSSLEPLVPADSTDDPQPGARQHRSSILSNSSRRSLSPPAVPPKSPPKTPHKASGAEPIDATAMHVTGPPPPEPEPDQPFDFHRFLEQLRHRTADPVAKFLRSFLTEFGKRQWMVHEQVKIISDFLAFITNKMAICDVWKEVSDIEFDNAKEGMEKLVMNRLYSQTFSPAIPPPPPLGRIRSRSRRKELEKQQGPGRRGQHQEDVERDEILAQKIRIYSWVREEHLDIPSIRPNGHRFLVLAQQELLKIKGYRAPRDKVVCILNCCKVIFGLLKNSKDNDTSADSFMPLLIYVVLKANPEHLVSNLQYILRFRNQEKLGGEAGYYLSSLSGAIQFIETLDRTSLTVSQEEFDRNVEEAVSAIAEKNKETESLLDSVTEKSSGSRDMTPRNSEEQGSRSTDSHYASNSEDNPAMAGLLRTIQKPLTTIGRIFSDEPDPQRRTGTTPPQQNVALSATPYQQHPTCTSERRSGERQRSQPETATPLPPPSRFEAQEAAARQASAEAAEAHRIQRAEHSVVVETLSGMFPNLDKDIINDVVRMKEGSFFAAAVAAAINLPSQPATPSPDGHDGDDEEIAGQPGQQRDAWRELRAARGRDAQEARPGPAAVAVAAGADYLPQQVRGGLPGRLMSDEMSDGLLLTGGAPRRHWRYISSFHGPWLQLPPDILETLSFSNYASPRPHPIDPGVFFDLVKIRRAIEEATDLAVRASNGTTSSALGNSLHAANGLFGSGSNTVLGLGIGGGTASGHAKLSRERRHRMREHASQKLAKAYRLDEIAASVATMQSASALEEVAKLVLQRNEADCDAKYVHFFHEKIPSRSLAACTTLGPLDEIIAARPREGSTFRTRAVTRLFKEDFAGAAKDLTEGLSVYRLYMAAHRDGKEGAESPKETKPTLDIRDELRISEKDQPTGLEAQILFHRAGVYLSIASQHVKSALDDFQLSQSERVPGPEAEQEGESAPSLSAAGKAAYNRWLEARKIVKTNARRALRDYMTFLSRFDYTPGLSSEVAEAFLRKVNYTSSGNFGKPRRPRNQSGGNALEPGNEDHGSAASQPTTIVYKVSELFASQPPQDLPPFPAESQEIVPASQSNHANEERSSHEAVTYHPLLTDALHSVLLCHALVQTSSKELLRHAYMVARIARVSDGYPIFLGPRSPSRADWMEVISHAKDWIDLPQSWESLCAPTPLSQSGDSLDLSMEEERETRKQEAILEALGDDRVFDEATFRAAVQAREKKAEEQQQKRPRKLSGQQSASSMIKRWAQDDGREYPICTERAEGIVRWVQEAPLSTGEGRAKGKKGRKKKASKTESGPVGDAEAREDHAEQPITPIEEGSHDGD</sequence>
<protein>
    <submittedName>
        <fullName evidence="1">Uncharacterized protein</fullName>
    </submittedName>
</protein>
<name>A0ACB8V4Q9_9EURO</name>
<accession>A0ACB8V4Q9</accession>
<evidence type="ECO:0000313" key="1">
    <source>
        <dbReference type="EMBL" id="KAI2392652.1"/>
    </source>
</evidence>
<comment type="caution">
    <text evidence="1">The sequence shown here is derived from an EMBL/GenBank/DDBJ whole genome shotgun (WGS) entry which is preliminary data.</text>
</comment>
<gene>
    <name evidence="1" type="ORF">LOY88_000448</name>
</gene>
<dbReference type="EMBL" id="JALBCA010000005">
    <property type="protein sequence ID" value="KAI2392652.1"/>
    <property type="molecule type" value="Genomic_DNA"/>
</dbReference>
<organism evidence="1">
    <name type="scientific">Ophidiomyces ophidiicola</name>
    <dbReference type="NCBI Taxonomy" id="1387563"/>
    <lineage>
        <taxon>Eukaryota</taxon>
        <taxon>Fungi</taxon>
        <taxon>Dikarya</taxon>
        <taxon>Ascomycota</taxon>
        <taxon>Pezizomycotina</taxon>
        <taxon>Eurotiomycetes</taxon>
        <taxon>Eurotiomycetidae</taxon>
        <taxon>Onygenales</taxon>
        <taxon>Onygenaceae</taxon>
        <taxon>Ophidiomyces</taxon>
    </lineage>
</organism>
<reference evidence="1" key="1">
    <citation type="journal article" date="2022" name="bioRxiv">
        <title>Population genetic analysis of Ophidiomyces ophidiicola, the causative agent of snake fungal disease, indicates recent introductions to the USA.</title>
        <authorList>
            <person name="Ladner J.T."/>
            <person name="Palmer J.M."/>
            <person name="Ettinger C.L."/>
            <person name="Stajich J.E."/>
            <person name="Farrell T.M."/>
            <person name="Glorioso B.M."/>
            <person name="Lawson B."/>
            <person name="Price S.J."/>
            <person name="Stengle A.G."/>
            <person name="Grear D.A."/>
            <person name="Lorch J.M."/>
        </authorList>
    </citation>
    <scope>NUCLEOTIDE SEQUENCE</scope>
    <source>
        <strain evidence="1">NWHC 24266-5</strain>
    </source>
</reference>
<proteinExistence type="predicted"/>